<gene>
    <name evidence="1" type="ORF">J1N35_017813</name>
</gene>
<comment type="caution">
    <text evidence="1">The sequence shown here is derived from an EMBL/GenBank/DDBJ whole genome shotgun (WGS) entry which is preliminary data.</text>
</comment>
<evidence type="ECO:0000313" key="1">
    <source>
        <dbReference type="EMBL" id="KAH1090556.1"/>
    </source>
</evidence>
<accession>A0A9D3VMT7</accession>
<organism evidence="1 2">
    <name type="scientific">Gossypium stocksii</name>
    <dbReference type="NCBI Taxonomy" id="47602"/>
    <lineage>
        <taxon>Eukaryota</taxon>
        <taxon>Viridiplantae</taxon>
        <taxon>Streptophyta</taxon>
        <taxon>Embryophyta</taxon>
        <taxon>Tracheophyta</taxon>
        <taxon>Spermatophyta</taxon>
        <taxon>Magnoliopsida</taxon>
        <taxon>eudicotyledons</taxon>
        <taxon>Gunneridae</taxon>
        <taxon>Pentapetalae</taxon>
        <taxon>rosids</taxon>
        <taxon>malvids</taxon>
        <taxon>Malvales</taxon>
        <taxon>Malvaceae</taxon>
        <taxon>Malvoideae</taxon>
        <taxon>Gossypium</taxon>
    </lineage>
</organism>
<sequence length="129" mass="14426">MHKVQRYKVYALNTQAMETTIHLEHQTQIQFFKSSGQHSGNADDINDLLAVNLLPSVSADQKITITFIVYNSCQIFKTSLTIITMKNMLSLNPQASINQIELTCLTTILSFFLLQIKVGPSAAVPMQSH</sequence>
<proteinExistence type="predicted"/>
<evidence type="ECO:0000313" key="2">
    <source>
        <dbReference type="Proteomes" id="UP000828251"/>
    </source>
</evidence>
<protein>
    <submittedName>
        <fullName evidence="1">Uncharacterized protein</fullName>
    </submittedName>
</protein>
<dbReference type="EMBL" id="JAIQCV010000006">
    <property type="protein sequence ID" value="KAH1090556.1"/>
    <property type="molecule type" value="Genomic_DNA"/>
</dbReference>
<keyword evidence="2" id="KW-1185">Reference proteome</keyword>
<dbReference type="AlphaFoldDB" id="A0A9D3VMT7"/>
<name>A0A9D3VMT7_9ROSI</name>
<reference evidence="1 2" key="1">
    <citation type="journal article" date="2021" name="Plant Biotechnol. J.">
        <title>Multi-omics assisted identification of the key and species-specific regulatory components of drought-tolerant mechanisms in Gossypium stocksii.</title>
        <authorList>
            <person name="Yu D."/>
            <person name="Ke L."/>
            <person name="Zhang D."/>
            <person name="Wu Y."/>
            <person name="Sun Y."/>
            <person name="Mei J."/>
            <person name="Sun J."/>
            <person name="Sun Y."/>
        </authorList>
    </citation>
    <scope>NUCLEOTIDE SEQUENCE [LARGE SCALE GENOMIC DNA]</scope>
    <source>
        <strain evidence="2">cv. E1</strain>
        <tissue evidence="1">Leaf</tissue>
    </source>
</reference>
<dbReference type="Proteomes" id="UP000828251">
    <property type="component" value="Unassembled WGS sequence"/>
</dbReference>